<accession>A0ABM1TMF7</accession>
<keyword evidence="1" id="KW-0808">Transferase</keyword>
<evidence type="ECO:0000256" key="2">
    <source>
        <dbReference type="ARBA" id="ARBA00023157"/>
    </source>
</evidence>
<gene>
    <name evidence="5" type="primary">LOC106472814</name>
</gene>
<feature type="domain" description="Galactosyltransferase C-terminal" evidence="3">
    <location>
        <begin position="55"/>
        <end position="114"/>
    </location>
</feature>
<dbReference type="SUPFAM" id="SSF53448">
    <property type="entry name" value="Nucleotide-diphospho-sugar transferases"/>
    <property type="match status" value="1"/>
</dbReference>
<dbReference type="InterPro" id="IPR027791">
    <property type="entry name" value="Galactosyl_T_C"/>
</dbReference>
<reference evidence="5" key="1">
    <citation type="submission" date="2025-08" db="UniProtKB">
        <authorList>
            <consortium name="RefSeq"/>
        </authorList>
    </citation>
    <scope>IDENTIFICATION</scope>
    <source>
        <tissue evidence="5">Muscle</tissue>
    </source>
</reference>
<evidence type="ECO:0000256" key="1">
    <source>
        <dbReference type="ARBA" id="ARBA00022679"/>
    </source>
</evidence>
<dbReference type="RefSeq" id="XP_022257063.1">
    <property type="nucleotide sequence ID" value="XM_022401355.1"/>
</dbReference>
<evidence type="ECO:0000313" key="5">
    <source>
        <dbReference type="RefSeq" id="XP_022257063.1"/>
    </source>
</evidence>
<sequence>SRVVCPIIDVISDETFEYIPVSDITYGGFNWKLSFRWYKVPQREIDRRDGDRTKPIRSPTMAGGLFSIDKDYFEYIGKYDEGMDIWGSENLELSFRIWMCGGTLEVVPCSHVGHVFRSATPYTFPGGESNIIYRNIVRLVSVWLDEWKDFYYMFNPGAKRIEVGDITARKQLREKLKCKSFRWYLENIFPESQMPLNYYYLGEERYQKRGGDVFTSFQVFVYTKQQQIM</sequence>
<dbReference type="Proteomes" id="UP000694941">
    <property type="component" value="Unplaced"/>
</dbReference>
<keyword evidence="2" id="KW-1015">Disulfide bond</keyword>
<dbReference type="PANTHER" id="PTHR11675:SF101">
    <property type="entry name" value="POLYPEPTIDE N-ACETYLGALACTOSAMINYLTRANSFERASE 5"/>
    <property type="match status" value="1"/>
</dbReference>
<dbReference type="GeneID" id="106472814"/>
<keyword evidence="4" id="KW-1185">Reference proteome</keyword>
<organism evidence="4 5">
    <name type="scientific">Limulus polyphemus</name>
    <name type="common">Atlantic horseshoe crab</name>
    <dbReference type="NCBI Taxonomy" id="6850"/>
    <lineage>
        <taxon>Eukaryota</taxon>
        <taxon>Metazoa</taxon>
        <taxon>Ecdysozoa</taxon>
        <taxon>Arthropoda</taxon>
        <taxon>Chelicerata</taxon>
        <taxon>Merostomata</taxon>
        <taxon>Xiphosura</taxon>
        <taxon>Limulidae</taxon>
        <taxon>Limulus</taxon>
    </lineage>
</organism>
<dbReference type="Pfam" id="PF02709">
    <property type="entry name" value="Glyco_transf_7C"/>
    <property type="match status" value="1"/>
</dbReference>
<dbReference type="Gene3D" id="1.10.8.460">
    <property type="entry name" value="ppGaNTase-T1 linker domain-like"/>
    <property type="match status" value="1"/>
</dbReference>
<dbReference type="Gene3D" id="3.90.550.10">
    <property type="entry name" value="Spore Coat Polysaccharide Biosynthesis Protein SpsA, Chain A"/>
    <property type="match status" value="1"/>
</dbReference>
<evidence type="ECO:0000313" key="4">
    <source>
        <dbReference type="Proteomes" id="UP000694941"/>
    </source>
</evidence>
<proteinExistence type="predicted"/>
<dbReference type="InterPro" id="IPR029044">
    <property type="entry name" value="Nucleotide-diphossugar_trans"/>
</dbReference>
<name>A0ABM1TMF7_LIMPO</name>
<protein>
    <submittedName>
        <fullName evidence="5">Polypeptide N-acetylgalactosaminyltransferase 5-like</fullName>
    </submittedName>
</protein>
<dbReference type="PANTHER" id="PTHR11675">
    <property type="entry name" value="N-ACETYLGALACTOSAMINYLTRANSFERASE"/>
    <property type="match status" value="1"/>
</dbReference>
<evidence type="ECO:0000259" key="3">
    <source>
        <dbReference type="Pfam" id="PF02709"/>
    </source>
</evidence>
<feature type="non-terminal residue" evidence="5">
    <location>
        <position position="1"/>
    </location>
</feature>